<dbReference type="Pfam" id="PF05970">
    <property type="entry name" value="PIF1"/>
    <property type="match status" value="1"/>
</dbReference>
<dbReference type="GO" id="GO:0016787">
    <property type="term" value="F:hydrolase activity"/>
    <property type="evidence" value="ECO:0007669"/>
    <property type="project" value="UniProtKB-KW"/>
</dbReference>
<evidence type="ECO:0000313" key="4">
    <source>
        <dbReference type="EMBL" id="GEU53524.1"/>
    </source>
</evidence>
<dbReference type="PANTHER" id="PTHR10492">
    <property type="match status" value="1"/>
</dbReference>
<dbReference type="GO" id="GO:0006281">
    <property type="term" value="P:DNA repair"/>
    <property type="evidence" value="ECO:0007669"/>
    <property type="project" value="UniProtKB-KW"/>
</dbReference>
<keyword evidence="1" id="KW-0227">DNA damage</keyword>
<feature type="region of interest" description="Disordered" evidence="2">
    <location>
        <begin position="654"/>
        <end position="679"/>
    </location>
</feature>
<keyword evidence="1" id="KW-0234">DNA repair</keyword>
<proteinExistence type="inferred from homology"/>
<keyword evidence="1 4" id="KW-0347">Helicase</keyword>
<sequence length="679" mass="77634">MLLCHRKGCKSFTDIRTFDGTLYPTNKAACKALGLLGGDEEWIRAFQEAALSATSSELRRLFALENSSDPTNRKNEKKMKASVLFDLEVMLNSYSKSLKDFGLPPPPEDMLPVLQNRLLMEETNYNPELLLKERNLLIPRLNEDQKLIFKSRCTEAYICIWLWWNRKDVSLEGHYKRSMIRRKNCDGRCILRYCIAVMPLGFKTHTLKKNMRLYQSRMTEAEKVRIEDFSTWLLNIGDGTIGETNATNSQDTFKVDLSNELCIPDSDTEITDLINFIYDDSTFQTPTPRDLQKKVIVCPKNESTDMINARVLTLLNTQQHVYRSSDEATPHGNDGGRMDDPNITIEEYIRLEEEKAQDSGKVFNWDTTKYGKIWFDEDIHDLRSIETKFPSITFNDEVSSKKTLSCEPTVSSLNDEINFRVSFDDSYNEDYTDAQMSKSDLLTKSILSPHKVDEFNSNDETSVSEYDKEEQNVLYFNDLFPFNIIHPNDFKSEKDNDDNEIDIIQSSKALSLLRSNDMALPTRNQRHQYLRYEGLQYTYADNLDFESRLNRIHKREVHRVQVFDFEGLPDLMAEGLSARMLMKHKNDQGIRISSAGDFLGTTPSYIAIRDLILRLCHRLIAYSIAGRSQAPEKVAAAGALEAAEDAPAIDEGSQADLAPILVPQQPPPPPPPAVARTVL</sequence>
<keyword evidence="1" id="KW-0547">Nucleotide-binding</keyword>
<dbReference type="GO" id="GO:0006310">
    <property type="term" value="P:DNA recombination"/>
    <property type="evidence" value="ECO:0007669"/>
    <property type="project" value="UniProtKB-KW"/>
</dbReference>
<comment type="cofactor">
    <cofactor evidence="1">
        <name>Mg(2+)</name>
        <dbReference type="ChEBI" id="CHEBI:18420"/>
    </cofactor>
</comment>
<feature type="compositionally biased region" description="Pro residues" evidence="2">
    <location>
        <begin position="664"/>
        <end position="673"/>
    </location>
</feature>
<evidence type="ECO:0000256" key="2">
    <source>
        <dbReference type="SAM" id="MobiDB-lite"/>
    </source>
</evidence>
<organism evidence="4">
    <name type="scientific">Tanacetum cinerariifolium</name>
    <name type="common">Dalmatian daisy</name>
    <name type="synonym">Chrysanthemum cinerariifolium</name>
    <dbReference type="NCBI Taxonomy" id="118510"/>
    <lineage>
        <taxon>Eukaryota</taxon>
        <taxon>Viridiplantae</taxon>
        <taxon>Streptophyta</taxon>
        <taxon>Embryophyta</taxon>
        <taxon>Tracheophyta</taxon>
        <taxon>Spermatophyta</taxon>
        <taxon>Magnoliopsida</taxon>
        <taxon>eudicotyledons</taxon>
        <taxon>Gunneridae</taxon>
        <taxon>Pentapetalae</taxon>
        <taxon>asterids</taxon>
        <taxon>campanulids</taxon>
        <taxon>Asterales</taxon>
        <taxon>Asteraceae</taxon>
        <taxon>Asteroideae</taxon>
        <taxon>Anthemideae</taxon>
        <taxon>Anthemidinae</taxon>
        <taxon>Tanacetum</taxon>
    </lineage>
</organism>
<dbReference type="AlphaFoldDB" id="A0A6L2L050"/>
<comment type="caution">
    <text evidence="4">The sequence shown here is derived from an EMBL/GenBank/DDBJ whole genome shotgun (WGS) entry which is preliminary data.</text>
</comment>
<accession>A0A6L2L050</accession>
<keyword evidence="1" id="KW-0233">DNA recombination</keyword>
<dbReference type="GO" id="GO:0043139">
    <property type="term" value="F:5'-3' DNA helicase activity"/>
    <property type="evidence" value="ECO:0007669"/>
    <property type="project" value="UniProtKB-EC"/>
</dbReference>
<keyword evidence="1" id="KW-0067">ATP-binding</keyword>
<comment type="catalytic activity">
    <reaction evidence="1">
        <text>ATP + H2O = ADP + phosphate + H(+)</text>
        <dbReference type="Rhea" id="RHEA:13065"/>
        <dbReference type="ChEBI" id="CHEBI:15377"/>
        <dbReference type="ChEBI" id="CHEBI:15378"/>
        <dbReference type="ChEBI" id="CHEBI:30616"/>
        <dbReference type="ChEBI" id="CHEBI:43474"/>
        <dbReference type="ChEBI" id="CHEBI:456216"/>
        <dbReference type="EC" id="5.6.2.3"/>
    </reaction>
</comment>
<evidence type="ECO:0000256" key="1">
    <source>
        <dbReference type="RuleBase" id="RU363044"/>
    </source>
</evidence>
<gene>
    <name evidence="4" type="ORF">Tci_025502</name>
</gene>
<reference evidence="4" key="1">
    <citation type="journal article" date="2019" name="Sci. Rep.">
        <title>Draft genome of Tanacetum cinerariifolium, the natural source of mosquito coil.</title>
        <authorList>
            <person name="Yamashiro T."/>
            <person name="Shiraishi A."/>
            <person name="Satake H."/>
            <person name="Nakayama K."/>
        </authorList>
    </citation>
    <scope>NUCLEOTIDE SEQUENCE</scope>
</reference>
<dbReference type="EMBL" id="BKCJ010003187">
    <property type="protein sequence ID" value="GEU53524.1"/>
    <property type="molecule type" value="Genomic_DNA"/>
</dbReference>
<dbReference type="EC" id="5.6.2.3" evidence="1"/>
<dbReference type="PANTHER" id="PTHR10492:SF96">
    <property type="entry name" value="ATP-DEPENDENT DNA HELICASE"/>
    <property type="match status" value="1"/>
</dbReference>
<protein>
    <recommendedName>
        <fullName evidence="1">ATP-dependent DNA helicase</fullName>
        <ecNumber evidence="1">5.6.2.3</ecNumber>
    </recommendedName>
</protein>
<comment type="similarity">
    <text evidence="1">Belongs to the helicase family.</text>
</comment>
<name>A0A6L2L050_TANCI</name>
<evidence type="ECO:0000259" key="3">
    <source>
        <dbReference type="Pfam" id="PF05970"/>
    </source>
</evidence>
<dbReference type="GO" id="GO:0000723">
    <property type="term" value="P:telomere maintenance"/>
    <property type="evidence" value="ECO:0007669"/>
    <property type="project" value="InterPro"/>
</dbReference>
<dbReference type="InterPro" id="IPR010285">
    <property type="entry name" value="DNA_helicase_pif1-like_DEAD"/>
</dbReference>
<dbReference type="GO" id="GO:0005524">
    <property type="term" value="F:ATP binding"/>
    <property type="evidence" value="ECO:0007669"/>
    <property type="project" value="UniProtKB-KW"/>
</dbReference>
<feature type="domain" description="DNA helicase Pif1-like DEAD-box helicase" evidence="3">
    <location>
        <begin position="203"/>
        <end position="245"/>
    </location>
</feature>
<keyword evidence="1" id="KW-0378">Hydrolase</keyword>